<dbReference type="InterPro" id="IPR016201">
    <property type="entry name" value="PSI"/>
</dbReference>
<evidence type="ECO:0000313" key="5">
    <source>
        <dbReference type="Proteomes" id="UP000689195"/>
    </source>
</evidence>
<gene>
    <name evidence="4" type="ORF">PPENT_87.1.T1160129</name>
</gene>
<feature type="domain" description="PSI" evidence="3">
    <location>
        <begin position="733"/>
        <end position="792"/>
    </location>
</feature>
<feature type="signal peptide" evidence="2">
    <location>
        <begin position="1"/>
        <end position="16"/>
    </location>
</feature>
<keyword evidence="2" id="KW-0732">Signal</keyword>
<keyword evidence="5" id="KW-1185">Reference proteome</keyword>
<evidence type="ECO:0000259" key="3">
    <source>
        <dbReference type="SMART" id="SM00423"/>
    </source>
</evidence>
<name>A0A8S1X9R8_9CILI</name>
<reference evidence="4" key="1">
    <citation type="submission" date="2021-01" db="EMBL/GenBank/DDBJ databases">
        <authorList>
            <consortium name="Genoscope - CEA"/>
            <person name="William W."/>
        </authorList>
    </citation>
    <scope>NUCLEOTIDE SEQUENCE</scope>
</reference>
<feature type="domain" description="PSI" evidence="3">
    <location>
        <begin position="649"/>
        <end position="700"/>
    </location>
</feature>
<dbReference type="Pfam" id="PF01508">
    <property type="entry name" value="Paramecium_SA"/>
    <property type="match status" value="22"/>
</dbReference>
<protein>
    <recommendedName>
        <fullName evidence="3">PSI domain-containing protein</fullName>
    </recommendedName>
</protein>
<evidence type="ECO:0000256" key="1">
    <source>
        <dbReference type="ARBA" id="ARBA00023180"/>
    </source>
</evidence>
<proteinExistence type="predicted"/>
<feature type="domain" description="PSI" evidence="3">
    <location>
        <begin position="211"/>
        <end position="256"/>
    </location>
</feature>
<comment type="caution">
    <text evidence="4">The sequence shown here is derived from an EMBL/GenBank/DDBJ whole genome shotgun (WGS) entry which is preliminary data.</text>
</comment>
<feature type="domain" description="PSI" evidence="3">
    <location>
        <begin position="1522"/>
        <end position="1569"/>
    </location>
</feature>
<evidence type="ECO:0000313" key="4">
    <source>
        <dbReference type="EMBL" id="CAD8197820.1"/>
    </source>
</evidence>
<feature type="domain" description="PSI" evidence="3">
    <location>
        <begin position="1819"/>
        <end position="1872"/>
    </location>
</feature>
<evidence type="ECO:0000256" key="2">
    <source>
        <dbReference type="SAM" id="SignalP"/>
    </source>
</evidence>
<sequence>MNKIFFLCTIFIFAYGADKQCECQNLKSQLDCEKFPLQYCEWKNNSCAVSNESTLNPVIEGKPFCSQYNNIFDCQKAFICSNCQNKQQFCQGCLKQYPCVWEGSQCLFFTGCTAYPKKTHLECNTISGECTSDLTQCIEIGECTEYNTQDSCKQKNIHGQMCTWDPQLGCKELSSCSEIQKEVSTSHDACNSQLSKCTVNNNAQCIDLFTECGDYTFEDQCKLTSSKVQCTWSNNACRETTCEDAPQTYDSSGRCQLFMLNCIAKSGGGCQQIIYCQDLKNQSDCLNKLDVSGKPCYWVVNQSQCVLHECEKAPLDYQTNKQCQSFRSDCIANEGSGCKLNKGCSAITTQLECNTNKSAEGKDCMWEEVCIEKICENASTKLTTHEQCEKFLFECTTDYGQGCQQKTCKNAPDTMKTNEDCERYLPDNHCITRSGGGCVKNDSCSKVSIAIACVKDINGSDCQWYEATDVCITKQCNKAPTTINNQAKCEAFWFKCQVNASGTGCEDKICENYQQESKCKNQLDFYGRSCSWRNKCIEKTCESASDDIKTHEDCNAYLSTCTLSLIGKGCMSLPLRCEMILLEEGCRLRSSIGLNNVVGTKECAWKGNKCQDKTCYTAPITRDSNIACQDYMKGCYVNNERKGCWILPECSQRALQETCEISGSNDCVWDQGNSKCLVRNCVSTLYSSDKANYTTPQSCKQYKLNAANCPKPDGIGCCTLNDQGLGCMKKPDACSQLKTQKNCGENALSNDDDCIWTGEACVAKSCTALNLKIYNQVYSHTNCYSYSFQSCTVNENATACIPLKSSCSLYLPNDQCKKDSNGNDCALRFNSVSKILSCDLEKCQDKTSKTFNSFAACQGYNETCTVIARVNGKGCVDRQQYCFNYKNEEQCYKNLAQQKCIWNDSRCWDYDKVECSQLKLNNYSTQTCEDVVTYCKANSDNTGCVIKTCVDYNTQTGKIGGPQVLLLSHCQAIIANKSKCSINKALNACVVEQERCSQYLPQDCYYASVDGICKTNGTLCYKQFYSCSNWSSENDAGCKINREFCKYPSDGVGIKACENRSCEEKVGVNLTEEICYQFDQTCTVNKDKTKCILIQGSCGTYKEENLCIKSVESNCIWQVDDTSECVGITNQTEAIKNCSYKKGVGLTFQDCQAFSPLCSINRAQDECVAKQQCGGYSLSHCYRSSEKEYCIQTKVEDVESICTSPANKSCEQIFLGQSTVYTLEKCSQINQSCTNQGTSGCTLKTCQNAVGPFTHESCVAWKSTCTVKQSKDGCQEMKQKCLDQESNNCLITLFDGICVQDTKQNLCVKKSCYSSDDTLTSDAQCEQYMSTCTVAQVGGCIPRSTCDAYITELQCIEDNQDRICFWNPSIQKCVLFECKSIEKTDKYDTHEECYQLNNIQDPKKQNKFQRCTVNLIQDANDKTISNPSGCMNLLGCHEYKYKEQCFIDLSGSYCRWNTDNPENEFCEQTTCFSADPNSFSTHQACTEYQLNINTKYQDKCTVAVIEIAPGVLQAQGCRTRADCEQYKIEDQCRYSSSGLECKWDTIDQACFTRLCSKAPKTITTHERCSEFLSSCTLSSNLIGCMDLTPKCEDYQVKSQCTKSVYGNLCYWNGIQCVTRLCSNTPEDLNEQCSSYLDTCENSGNLRCVTVDCQQYSFVTDLACKQAGLGGKCTTDGTRCVLRKSCEEARTQDACRVNDLGQQCVWNPPTATSDGYCEISICELASQVDFVSELQCKSYHSGCTLKKTGGCKQIQDCNSFESEASCTISKDGKVCVWEKDKGCRSNDCNDLTGTNHFKCKSQNKICTTSQTGKCVNMSASCAEYQIEGSCVETSDGFPCLWVKALQNTNNPLGQCIQYLKCEDIPLTTDAECKSVFPNCTSNGQTCTPIKKCESLNSTNCKKGSDGQCMLALKEATSTTKTCMLFKQCSDALYKTHSECQGVSSNCTTSGTQCMELKQNCSDYYDKSQCYITKAYSNNSSTNTGICVWDGVCRNQTCPDISGTTHEYCNSKMNTCTSDGTKCMTIQPCASYNTKPKCSKGYEKSGTEFNPCYWTDVNKDSGSYCRVKTCADILPASSFFCAQISTCVYDATKQGCITKQSSCGSYQDQNACNSGALNSKNCYWKNNSCSEVTGCEIITDQARCLSLKGCSYITQNGTSQCLPSDCQKVYQQTNSCKFYETFSNTLSTCIIQNGECKSVPPSNLNEENCLVNSNYTYTWSSSKNTCVNCIEVIKPSPNESNCTETESCIDDSAQKISIGLIFLTMIFG</sequence>
<feature type="domain" description="PSI" evidence="3">
    <location>
        <begin position="1345"/>
        <end position="1394"/>
    </location>
</feature>
<organism evidence="4 5">
    <name type="scientific">Paramecium pentaurelia</name>
    <dbReference type="NCBI Taxonomy" id="43138"/>
    <lineage>
        <taxon>Eukaryota</taxon>
        <taxon>Sar</taxon>
        <taxon>Alveolata</taxon>
        <taxon>Ciliophora</taxon>
        <taxon>Intramacronucleata</taxon>
        <taxon>Oligohymenophorea</taxon>
        <taxon>Peniculida</taxon>
        <taxon>Parameciidae</taxon>
        <taxon>Paramecium</taxon>
    </lineage>
</organism>
<keyword evidence="1" id="KW-0325">Glycoprotein</keyword>
<dbReference type="OrthoDB" id="290025at2759"/>
<accession>A0A8S1X9R8</accession>
<dbReference type="InterPro" id="IPR002895">
    <property type="entry name" value="Paramecium_SA"/>
</dbReference>
<dbReference type="EMBL" id="CAJJDO010000116">
    <property type="protein sequence ID" value="CAD8197820.1"/>
    <property type="molecule type" value="Genomic_DNA"/>
</dbReference>
<feature type="chain" id="PRO_5035932262" description="PSI domain-containing protein" evidence="2">
    <location>
        <begin position="17"/>
        <end position="2266"/>
    </location>
</feature>
<dbReference type="Proteomes" id="UP000689195">
    <property type="component" value="Unassembled WGS sequence"/>
</dbReference>
<feature type="domain" description="PSI" evidence="3">
    <location>
        <begin position="1590"/>
        <end position="1633"/>
    </location>
</feature>
<dbReference type="SMART" id="SM00639">
    <property type="entry name" value="PSA"/>
    <property type="match status" value="26"/>
</dbReference>
<feature type="domain" description="PSI" evidence="3">
    <location>
        <begin position="275"/>
        <end position="324"/>
    </location>
</feature>
<feature type="domain" description="PSI" evidence="3">
    <location>
        <begin position="1755"/>
        <end position="1799"/>
    </location>
</feature>
<dbReference type="SMART" id="SM00423">
    <property type="entry name" value="PSI"/>
    <property type="match status" value="9"/>
</dbReference>